<reference evidence="11" key="1">
    <citation type="submission" date="2025-08" db="UniProtKB">
        <authorList>
            <consortium name="RefSeq"/>
        </authorList>
    </citation>
    <scope>IDENTIFICATION</scope>
</reference>
<keyword evidence="8" id="KW-0732">Signal</keyword>
<evidence type="ECO:0000313" key="11">
    <source>
        <dbReference type="RefSeq" id="XP_029016941.1"/>
    </source>
</evidence>
<dbReference type="Pfam" id="PF07654">
    <property type="entry name" value="C1-set"/>
    <property type="match status" value="1"/>
</dbReference>
<dbReference type="InterPro" id="IPR003006">
    <property type="entry name" value="Ig/MHC_CS"/>
</dbReference>
<keyword evidence="10" id="KW-1185">Reference proteome</keyword>
<dbReference type="Proteomes" id="UP000515150">
    <property type="component" value="Chromosome 9"/>
</dbReference>
<keyword evidence="5" id="KW-0964">Secreted</keyword>
<evidence type="ECO:0000313" key="10">
    <source>
        <dbReference type="Proteomes" id="UP000515150"/>
    </source>
</evidence>
<dbReference type="GO" id="GO:0002474">
    <property type="term" value="P:antigen processing and presentation of peptide antigen via MHC class I"/>
    <property type="evidence" value="ECO:0007669"/>
    <property type="project" value="UniProtKB-KW"/>
</dbReference>
<dbReference type="PANTHER" id="PTHR19944">
    <property type="entry name" value="MHC CLASS II-RELATED"/>
    <property type="match status" value="1"/>
</dbReference>
<dbReference type="InterPro" id="IPR050160">
    <property type="entry name" value="MHC/Immunoglobulin"/>
</dbReference>
<dbReference type="SUPFAM" id="SSF48726">
    <property type="entry name" value="Immunoglobulin"/>
    <property type="match status" value="1"/>
</dbReference>
<dbReference type="RefSeq" id="XP_029016941.1">
    <property type="nucleotide sequence ID" value="XM_029161108.3"/>
</dbReference>
<dbReference type="InterPro" id="IPR036179">
    <property type="entry name" value="Ig-like_dom_sf"/>
</dbReference>
<keyword evidence="4" id="KW-0490">MHC I</keyword>
<dbReference type="InterPro" id="IPR007110">
    <property type="entry name" value="Ig-like_dom"/>
</dbReference>
<evidence type="ECO:0000256" key="3">
    <source>
        <dbReference type="ARBA" id="ARBA00018767"/>
    </source>
</evidence>
<protein>
    <recommendedName>
        <fullName evidence="3">Beta-2-microglobulin</fullName>
    </recommendedName>
</protein>
<evidence type="ECO:0000256" key="4">
    <source>
        <dbReference type="ARBA" id="ARBA00022451"/>
    </source>
</evidence>
<dbReference type="Gene3D" id="2.60.40.10">
    <property type="entry name" value="Immunoglobulins"/>
    <property type="match status" value="1"/>
</dbReference>
<evidence type="ECO:0000256" key="5">
    <source>
        <dbReference type="ARBA" id="ARBA00022525"/>
    </source>
</evidence>
<dbReference type="GO" id="GO:0005576">
    <property type="term" value="C:extracellular region"/>
    <property type="evidence" value="ECO:0007669"/>
    <property type="project" value="UniProtKB-SubCell"/>
</dbReference>
<sequence length="116" mass="13534">MKPLVCCFFYLLVLSHSMAKKHSPKVQVYSRNPEELGKPNVIICHVSGFYPPQIKIDILKNDAVIPTTNQTDLAFDDNWQYYLTKHTRFTPSAKDKYACRVTHLEQPKTYVWEPDM</sequence>
<evidence type="ECO:0000256" key="6">
    <source>
        <dbReference type="ARBA" id="ARBA00022859"/>
    </source>
</evidence>
<accession>A0A6P7NBH8</accession>
<evidence type="ECO:0000259" key="9">
    <source>
        <dbReference type="PROSITE" id="PS50835"/>
    </source>
</evidence>
<dbReference type="GO" id="GO:0010038">
    <property type="term" value="P:response to metal ion"/>
    <property type="evidence" value="ECO:0007669"/>
    <property type="project" value="UniProtKB-ARBA"/>
</dbReference>
<evidence type="ECO:0000256" key="2">
    <source>
        <dbReference type="ARBA" id="ARBA00009564"/>
    </source>
</evidence>
<feature type="domain" description="Ig-like" evidence="9">
    <location>
        <begin position="24"/>
        <end position="111"/>
    </location>
</feature>
<comment type="similarity">
    <text evidence="2">Belongs to the beta-2-microglobulin family.</text>
</comment>
<dbReference type="PANTHER" id="PTHR19944:SF62">
    <property type="entry name" value="BETA-2-MICROGLOBULIN"/>
    <property type="match status" value="1"/>
</dbReference>
<keyword evidence="7" id="KW-0393">Immunoglobulin domain</keyword>
<dbReference type="SMART" id="SM00407">
    <property type="entry name" value="IGc1"/>
    <property type="match status" value="1"/>
</dbReference>
<evidence type="ECO:0000256" key="1">
    <source>
        <dbReference type="ARBA" id="ARBA00004613"/>
    </source>
</evidence>
<dbReference type="GeneID" id="114861649"/>
<gene>
    <name evidence="11" type="primary">LOC114861649</name>
</gene>
<dbReference type="AlphaFoldDB" id="A0A6P7NBH8"/>
<dbReference type="InterPro" id="IPR003597">
    <property type="entry name" value="Ig_C1-set"/>
</dbReference>
<dbReference type="InParanoid" id="A0A6P7NBH8"/>
<evidence type="ECO:0000256" key="8">
    <source>
        <dbReference type="SAM" id="SignalP"/>
    </source>
</evidence>
<comment type="subcellular location">
    <subcellularLocation>
        <location evidence="1">Secreted</location>
    </subcellularLocation>
</comment>
<dbReference type="KEGG" id="bspl:114861649"/>
<dbReference type="FunFam" id="2.60.40.10:FF:001005">
    <property type="entry name" value="Beta-2-microglobulin"/>
    <property type="match status" value="1"/>
</dbReference>
<dbReference type="PROSITE" id="PS50835">
    <property type="entry name" value="IG_LIKE"/>
    <property type="match status" value="1"/>
</dbReference>
<keyword evidence="6" id="KW-0391">Immunity</keyword>
<name>A0A6P7NBH8_BETSP</name>
<dbReference type="PROSITE" id="PS00290">
    <property type="entry name" value="IG_MHC"/>
    <property type="match status" value="1"/>
</dbReference>
<feature type="chain" id="PRO_5027560602" description="Beta-2-microglobulin" evidence="8">
    <location>
        <begin position="20"/>
        <end position="116"/>
    </location>
</feature>
<dbReference type="OrthoDB" id="9949628at2759"/>
<dbReference type="InterPro" id="IPR013783">
    <property type="entry name" value="Ig-like_fold"/>
</dbReference>
<evidence type="ECO:0000256" key="7">
    <source>
        <dbReference type="ARBA" id="ARBA00023319"/>
    </source>
</evidence>
<dbReference type="GO" id="GO:0042612">
    <property type="term" value="C:MHC class I protein complex"/>
    <property type="evidence" value="ECO:0007669"/>
    <property type="project" value="UniProtKB-KW"/>
</dbReference>
<proteinExistence type="inferred from homology"/>
<feature type="signal peptide" evidence="8">
    <location>
        <begin position="1"/>
        <end position="19"/>
    </location>
</feature>
<organism evidence="10 11">
    <name type="scientific">Betta splendens</name>
    <name type="common">Siamese fighting fish</name>
    <dbReference type="NCBI Taxonomy" id="158456"/>
    <lineage>
        <taxon>Eukaryota</taxon>
        <taxon>Metazoa</taxon>
        <taxon>Chordata</taxon>
        <taxon>Craniata</taxon>
        <taxon>Vertebrata</taxon>
        <taxon>Euteleostomi</taxon>
        <taxon>Actinopterygii</taxon>
        <taxon>Neopterygii</taxon>
        <taxon>Teleostei</taxon>
        <taxon>Neoteleostei</taxon>
        <taxon>Acanthomorphata</taxon>
        <taxon>Anabantaria</taxon>
        <taxon>Anabantiformes</taxon>
        <taxon>Anabantoidei</taxon>
        <taxon>Osphronemidae</taxon>
        <taxon>Betta</taxon>
    </lineage>
</organism>